<sequence length="470" mass="54762">MENKEQKEAQTLLQAWETSGILRNKVEQLMDWVEHVESVYVYIGQTVFARSDAGGTTLNNKSDGIFRKLLEYPLDQWTQAEKIFVIGFHCLFLTGRSIRFEEFNGRQLSLLELRRWLIQKYHIYSQITEQEITEDLLKMPLLMLAENVGQRAENVDTSGWMRFRRINGLTFVKKEYLFPPDKIAHAVTALPDTLVLLSNELGTTLENEPLQSVETLTRDAFHHFRATGSSDYIHRIIEAIVFSAVREADADYGMSSSFRIPHRLQGSSEQRISGALSLSKQEFYCCVLPHPHLVDQLPMEHVHRILYSSALRMEFNRWHFIVGNYSREEIPLNRHYYFPPRMPDIAEWSDLRHGGHSGARVRYSIRVPGAPLWKTPFMAFEHPYRGCYDIRLVRIEGPAFDRRELQIAACHANIMDAFWKTLQQCIEGYGITTPVITAYTKEWYETLQWKEAIQTQMVRNYFAETEGVQK</sequence>
<evidence type="ECO:0000313" key="2">
    <source>
        <dbReference type="Proteomes" id="UP000322530"/>
    </source>
</evidence>
<name>A0A5A5TGL3_9CHLR</name>
<proteinExistence type="predicted"/>
<dbReference type="Proteomes" id="UP000322530">
    <property type="component" value="Unassembled WGS sequence"/>
</dbReference>
<protein>
    <submittedName>
        <fullName evidence="1">Uncharacterized protein</fullName>
    </submittedName>
</protein>
<keyword evidence="2" id="KW-1185">Reference proteome</keyword>
<dbReference type="EMBL" id="BIXY01000068">
    <property type="protein sequence ID" value="GCF10358.1"/>
    <property type="molecule type" value="Genomic_DNA"/>
</dbReference>
<evidence type="ECO:0000313" key="1">
    <source>
        <dbReference type="EMBL" id="GCF10358.1"/>
    </source>
</evidence>
<accession>A0A5A5TGL3</accession>
<dbReference type="AlphaFoldDB" id="A0A5A5TGL3"/>
<organism evidence="1 2">
    <name type="scientific">Dictyobacter arantiisoli</name>
    <dbReference type="NCBI Taxonomy" id="2014874"/>
    <lineage>
        <taxon>Bacteria</taxon>
        <taxon>Bacillati</taxon>
        <taxon>Chloroflexota</taxon>
        <taxon>Ktedonobacteria</taxon>
        <taxon>Ktedonobacterales</taxon>
        <taxon>Dictyobacteraceae</taxon>
        <taxon>Dictyobacter</taxon>
    </lineage>
</organism>
<reference evidence="1 2" key="1">
    <citation type="submission" date="2019-01" db="EMBL/GenBank/DDBJ databases">
        <title>Draft genome sequence of Dictyobacter sp. Uno17.</title>
        <authorList>
            <person name="Wang C.M."/>
            <person name="Zheng Y."/>
            <person name="Sakai Y."/>
            <person name="Abe K."/>
            <person name="Yokota A."/>
            <person name="Yabe S."/>
        </authorList>
    </citation>
    <scope>NUCLEOTIDE SEQUENCE [LARGE SCALE GENOMIC DNA]</scope>
    <source>
        <strain evidence="1 2">Uno17</strain>
    </source>
</reference>
<gene>
    <name evidence="1" type="ORF">KDI_39220</name>
</gene>
<comment type="caution">
    <text evidence="1">The sequence shown here is derived from an EMBL/GenBank/DDBJ whole genome shotgun (WGS) entry which is preliminary data.</text>
</comment>